<comment type="caution">
    <text evidence="3">The sequence shown here is derived from an EMBL/GenBank/DDBJ whole genome shotgun (WGS) entry which is preliminary data.</text>
</comment>
<sequence length="245" mass="27837">MSFPATRLGGSAFNHSQSQDAEQEYDRLRDLARQEHGKHQHCAAESQKAYQRGDGATAKQMSNEGKQHAQKADEYNRQASEFIFRENNAMGKVDGDTIDLHGQFVEEAETIVEQRIRYAKSTGQTHLHVIVGKGNHSVNHVQKIKPMVERVCREEGLQYHTEENAGRVYVDLTGGEARPPTEWPQAPGNVPQEQYGKPHYETAYPMGGGPKYGWSQENQMELEKQVKKHLPKVLRFFKKQCCTVM</sequence>
<dbReference type="Pfam" id="PF01713">
    <property type="entry name" value="Smr"/>
    <property type="match status" value="1"/>
</dbReference>
<dbReference type="PANTHER" id="PTHR47417:SF1">
    <property type="entry name" value="SMR DOMAIN-CONTAINING PROTEIN YPL199C"/>
    <property type="match status" value="1"/>
</dbReference>
<dbReference type="Pfam" id="PF08590">
    <property type="entry name" value="DUF1771"/>
    <property type="match status" value="1"/>
</dbReference>
<dbReference type="InterPro" id="IPR013899">
    <property type="entry name" value="DUF1771"/>
</dbReference>
<dbReference type="STRING" id="40998.A0A2P8AJ29"/>
<protein>
    <recommendedName>
        <fullName evidence="2">Smr domain-containing protein</fullName>
    </recommendedName>
</protein>
<evidence type="ECO:0000313" key="4">
    <source>
        <dbReference type="Proteomes" id="UP000243723"/>
    </source>
</evidence>
<dbReference type="SUPFAM" id="SSF160443">
    <property type="entry name" value="SMR domain-like"/>
    <property type="match status" value="1"/>
</dbReference>
<dbReference type="PROSITE" id="PS50828">
    <property type="entry name" value="SMR"/>
    <property type="match status" value="1"/>
</dbReference>
<dbReference type="InterPro" id="IPR053020">
    <property type="entry name" value="Smr_domain_protein"/>
</dbReference>
<dbReference type="SMART" id="SM01162">
    <property type="entry name" value="DUF1771"/>
    <property type="match status" value="1"/>
</dbReference>
<accession>A0A2P8AJ29</accession>
<name>A0A2P8AJ29_9PEZI</name>
<dbReference type="EMBL" id="NHZQ01000003">
    <property type="protein sequence ID" value="PSK60444.1"/>
    <property type="molecule type" value="Genomic_DNA"/>
</dbReference>
<dbReference type="Proteomes" id="UP000243723">
    <property type="component" value="Unassembled WGS sequence"/>
</dbReference>
<dbReference type="PANTHER" id="PTHR47417">
    <property type="entry name" value="SMR DOMAIN-CONTAINING PROTEIN YPL199C"/>
    <property type="match status" value="1"/>
</dbReference>
<dbReference type="InterPro" id="IPR036063">
    <property type="entry name" value="Smr_dom_sf"/>
</dbReference>
<feature type="region of interest" description="Disordered" evidence="1">
    <location>
        <begin position="1"/>
        <end position="72"/>
    </location>
</feature>
<evidence type="ECO:0000259" key="2">
    <source>
        <dbReference type="PROSITE" id="PS50828"/>
    </source>
</evidence>
<proteinExistence type="predicted"/>
<dbReference type="InterPro" id="IPR002625">
    <property type="entry name" value="Smr_dom"/>
</dbReference>
<evidence type="ECO:0000256" key="1">
    <source>
        <dbReference type="SAM" id="MobiDB-lite"/>
    </source>
</evidence>
<feature type="domain" description="Smr" evidence="2">
    <location>
        <begin position="98"/>
        <end position="173"/>
    </location>
</feature>
<reference evidence="3 4" key="1">
    <citation type="submission" date="2017-05" db="EMBL/GenBank/DDBJ databases">
        <title>Draft genome sequence of Elsinoe australis.</title>
        <authorList>
            <person name="Cheng Q."/>
        </authorList>
    </citation>
    <scope>NUCLEOTIDE SEQUENCE [LARGE SCALE GENOMIC DNA]</scope>
    <source>
        <strain evidence="3 4">NL1</strain>
    </source>
</reference>
<dbReference type="Gene3D" id="3.30.1370.110">
    <property type="match status" value="1"/>
</dbReference>
<keyword evidence="4" id="KW-1185">Reference proteome</keyword>
<feature type="compositionally biased region" description="Basic and acidic residues" evidence="1">
    <location>
        <begin position="24"/>
        <end position="37"/>
    </location>
</feature>
<gene>
    <name evidence="3" type="ORF">B9Z65_594</name>
</gene>
<dbReference type="OrthoDB" id="3231855at2759"/>
<dbReference type="AlphaFoldDB" id="A0A2P8AJ29"/>
<evidence type="ECO:0000313" key="3">
    <source>
        <dbReference type="EMBL" id="PSK60444.1"/>
    </source>
</evidence>
<dbReference type="SMART" id="SM00463">
    <property type="entry name" value="SMR"/>
    <property type="match status" value="1"/>
</dbReference>
<organism evidence="3 4">
    <name type="scientific">Elsinoe australis</name>
    <dbReference type="NCBI Taxonomy" id="40998"/>
    <lineage>
        <taxon>Eukaryota</taxon>
        <taxon>Fungi</taxon>
        <taxon>Dikarya</taxon>
        <taxon>Ascomycota</taxon>
        <taxon>Pezizomycotina</taxon>
        <taxon>Dothideomycetes</taxon>
        <taxon>Dothideomycetidae</taxon>
        <taxon>Myriangiales</taxon>
        <taxon>Elsinoaceae</taxon>
        <taxon>Elsinoe</taxon>
    </lineage>
</organism>